<reference evidence="2 3" key="2">
    <citation type="journal article" date="2022" name="Mol. Biol. Evol.">
        <title>Comparative Genomics Reveals Insights into the Divergent Evolution of Astigmatic Mites and Household Pest Adaptations.</title>
        <authorList>
            <person name="Xiong Q."/>
            <person name="Wan A.T."/>
            <person name="Liu X."/>
            <person name="Fung C.S."/>
            <person name="Xiao X."/>
            <person name="Malainual N."/>
            <person name="Hou J."/>
            <person name="Wang L."/>
            <person name="Wang M."/>
            <person name="Yang K.Y."/>
            <person name="Cui Y."/>
            <person name="Leung E.L."/>
            <person name="Nong W."/>
            <person name="Shin S.K."/>
            <person name="Au S.W."/>
            <person name="Jeong K.Y."/>
            <person name="Chew F.T."/>
            <person name="Hui J.H."/>
            <person name="Leung T.F."/>
            <person name="Tungtrongchitr A."/>
            <person name="Zhong N."/>
            <person name="Liu Z."/>
            <person name="Tsui S.K."/>
        </authorList>
    </citation>
    <scope>NUCLEOTIDE SEQUENCE [LARGE SCALE GENOMIC DNA]</scope>
    <source>
        <strain evidence="2">Derp</strain>
    </source>
</reference>
<feature type="region of interest" description="Disordered" evidence="1">
    <location>
        <begin position="77"/>
        <end position="145"/>
    </location>
</feature>
<dbReference type="EMBL" id="NJHN03000121">
    <property type="protein sequence ID" value="KAH9413397.1"/>
    <property type="molecule type" value="Genomic_DNA"/>
</dbReference>
<protein>
    <submittedName>
        <fullName evidence="2">Uncharacterized protein</fullName>
    </submittedName>
</protein>
<keyword evidence="3" id="KW-1185">Reference proteome</keyword>
<proteinExistence type="predicted"/>
<gene>
    <name evidence="2" type="ORF">DERP_007873</name>
</gene>
<name>A0ABQ8IT71_DERPT</name>
<feature type="compositionally biased region" description="Low complexity" evidence="1">
    <location>
        <begin position="121"/>
        <end position="132"/>
    </location>
</feature>
<accession>A0ABQ8IT71</accession>
<evidence type="ECO:0000313" key="3">
    <source>
        <dbReference type="Proteomes" id="UP000887458"/>
    </source>
</evidence>
<feature type="compositionally biased region" description="Low complexity" evidence="1">
    <location>
        <begin position="82"/>
        <end position="109"/>
    </location>
</feature>
<dbReference type="Proteomes" id="UP000887458">
    <property type="component" value="Unassembled WGS sequence"/>
</dbReference>
<evidence type="ECO:0000256" key="1">
    <source>
        <dbReference type="SAM" id="MobiDB-lite"/>
    </source>
</evidence>
<sequence>MADQSGDTSRKSSSKIVDNSKCAVCKKLLRRWPRSERRSIKSEQLARDASRLMNRNIQINDFVCRFCHSKISAKISKEKKQQQQQQLSLSKSEMATSEPSSSTTTTTSTMEKENCLPDNVQQQSSEESSSSSDESDDNYNDPSYKAPISVEEKKYEVPYSRPVATHGYCFICSKTENLKIISIQARLDVFRKRKIFIPAANRCCLDHLNNETLLLNENEIDKIPIVMDRCEMTKKEMDIFLFPI</sequence>
<organism evidence="2 3">
    <name type="scientific">Dermatophagoides pteronyssinus</name>
    <name type="common">European house dust mite</name>
    <dbReference type="NCBI Taxonomy" id="6956"/>
    <lineage>
        <taxon>Eukaryota</taxon>
        <taxon>Metazoa</taxon>
        <taxon>Ecdysozoa</taxon>
        <taxon>Arthropoda</taxon>
        <taxon>Chelicerata</taxon>
        <taxon>Arachnida</taxon>
        <taxon>Acari</taxon>
        <taxon>Acariformes</taxon>
        <taxon>Sarcoptiformes</taxon>
        <taxon>Astigmata</taxon>
        <taxon>Psoroptidia</taxon>
        <taxon>Analgoidea</taxon>
        <taxon>Pyroglyphidae</taxon>
        <taxon>Dermatophagoidinae</taxon>
        <taxon>Dermatophagoides</taxon>
    </lineage>
</organism>
<reference evidence="2 3" key="1">
    <citation type="journal article" date="2018" name="J. Allergy Clin. Immunol.">
        <title>High-quality assembly of Dermatophagoides pteronyssinus genome and transcriptome reveals a wide range of novel allergens.</title>
        <authorList>
            <person name="Liu X.Y."/>
            <person name="Yang K.Y."/>
            <person name="Wang M.Q."/>
            <person name="Kwok J.S."/>
            <person name="Zeng X."/>
            <person name="Yang Z."/>
            <person name="Xiao X.J."/>
            <person name="Lau C.P."/>
            <person name="Li Y."/>
            <person name="Huang Z.M."/>
            <person name="Ba J.G."/>
            <person name="Yim A.K."/>
            <person name="Ouyang C.Y."/>
            <person name="Ngai S.M."/>
            <person name="Chan T.F."/>
            <person name="Leung E.L."/>
            <person name="Liu L."/>
            <person name="Liu Z.G."/>
            <person name="Tsui S.K."/>
        </authorList>
    </citation>
    <scope>NUCLEOTIDE SEQUENCE [LARGE SCALE GENOMIC DNA]</scope>
    <source>
        <strain evidence="2">Derp</strain>
    </source>
</reference>
<evidence type="ECO:0000313" key="2">
    <source>
        <dbReference type="EMBL" id="KAH9413397.1"/>
    </source>
</evidence>
<comment type="caution">
    <text evidence="2">The sequence shown here is derived from an EMBL/GenBank/DDBJ whole genome shotgun (WGS) entry which is preliminary data.</text>
</comment>